<evidence type="ECO:0000256" key="1">
    <source>
        <dbReference type="SAM" id="Coils"/>
    </source>
</evidence>
<dbReference type="EMBL" id="CP133270">
    <property type="protein sequence ID" value="WVX67533.1"/>
    <property type="molecule type" value="Genomic_DNA"/>
</dbReference>
<reference evidence="2 3" key="1">
    <citation type="journal article" date="2024" name="Environ. Microbiol.">
        <title>Novel evolutionary insights on the interactions of the Holosporales (Alphaproteobacteria) with eukaryotic hosts from comparative genomics.</title>
        <authorList>
            <person name="Giovannini M."/>
            <person name="Petroni G."/>
            <person name="Castelli M."/>
        </authorList>
    </citation>
    <scope>NUCLEOTIDE SEQUENCE [LARGE SCALE GENOMIC DNA]</scope>
    <source>
        <strain evidence="2 3">US_Bl 15I1</strain>
    </source>
</reference>
<dbReference type="PANTHER" id="PTHR13318">
    <property type="entry name" value="PARTNER OF PAIRED, ISOFORM B-RELATED"/>
    <property type="match status" value="1"/>
</dbReference>
<accession>A0ABZ2C672</accession>
<dbReference type="RefSeq" id="WP_331256264.1">
    <property type="nucleotide sequence ID" value="NZ_JAVHWZ010000002.1"/>
</dbReference>
<keyword evidence="3" id="KW-1185">Reference proteome</keyword>
<proteinExistence type="predicted"/>
<evidence type="ECO:0000313" key="2">
    <source>
        <dbReference type="EMBL" id="WVX67533.1"/>
    </source>
</evidence>
<sequence>MNIEIFFNLMVVIVMARKKSNLQNALYSLSLGVAALYASGASAKISPLAFKGITKYFKKEQELYSPTLGEIALDVKLIGNLRFYGDFENGVKADGTRNYIDDRSQDPTWRLVKLLFPSPAGNLSTETNADTNFGKYVTDPKVMSAVMNFSYDMRHQEKPNPTLIPQTLNNILDMMDSADEEAQKLAISKPLQGLREENTKLFEDYQKLATDEAAPTDKERASGIKHELEAKLQEKLMEFNWKLGAHHQASLQNAISRLLNDPKADVSELLTKNLLKDGLKNSVTRLAKEEAKLFEELGDVQLRLEKNKNSDVLKNMTKITEALETKLTQLIQNQPQSANKNEEKTPNITMNKELKGVISKVILALQETPNADLSNIIKSNQLASQIQTSASALVKENEDAFKEYQEFKSDFEKLKITEDEKGLKTLHVTLENKLKEFLTSQNWNIERLPKGVFGKAIRKLQENPNAEVADLFDTGFSKGELKKSLKKLVEKNKEEMEKYALLKKQGKKSQAELGQMTALVAGLNKKLLTALQGKKWDVNQKLEETVKRAIEALGDDPAADVSYLFNETLFRGKFQAVGDVLKALEAAEIQEKTLGEKSIYPKGTPEQILNSFFCEKFNTQEDLFSFIGGLRPEIVDKMIPVPSTADPLKKEELDGIAAKTDKNIDDLYDLSQASFFYRSIPFKSGVTPVSNGDTKFYDRKSGRLLTATFQNCVETSMIQFLSMVFFNPEKKVYDLEAVEKHIKSLKASNPFFENVRAFFTTEYPENANAGDIVTRSKGNKIFGDLNALNDQVKDGIHLEYKKKIDGVEAELQAGHIHFMRVFQKLFSLPLGDFPKATNEKGEKLSSQAQLEVGKTWLSDSFATLFKILDPTRSYEVNSQKLKYFSNEIEGPLEIRSSTSSDQSNFSFRIHSYYNLHSYIDSIQDSQQDGNKSYVFLEQSDLNKNNNKAEGIEVVLNNELEAVPTMETFRLLAQKTTFPFLYQLFSEGLVDNDSRIRFIKKLCDFNTQKIEPYLPYIKNSLSHVLESIGWDDPYISQRASPFVMELLEKKEFQDVLFKKVRSLDFSYETKQDELILKDFKGLIVLCLSRMGFPPFKKIVLEGLPSLTNINASDAKQLEEIEINQCGSVKSIKLSNTKVSAKSLEALKSLPQLEVLILSETYHLEHITWKNFSSLKKLYLNQTYLKKIELENLPFLTVFHASRTKKLESFVIKKGLNYLKEVEFYKSNIRELIGLEESSIETMDLSETAHLESLNVSGMKFLKKLDLKESGIKRLTAKDASIEELLLKSTKNLEEVNVSGMKFLKKLDLEESGIKRFTAKDASIEELLLKSTKNLEEVNVSGVKSLKKLYFESSSIKQITAEESSIEELFLLQTQNLEKLDVAGMKSLKRIIAAYDTGIREIKGLEDSNIETLIVRDAKNLREINIANAKKLKYLDFQGSGIQKFTGLKESTIQDMNLSHTQNLKELDVSGMKYLEKLNLEGSEIKQITFGLESKIKSLFLKKTSLDQGSLKQFSKLRSLEEIDVTGVTDEISLHNSIKNSLKITGQAKIKWEDE</sequence>
<dbReference type="InterPro" id="IPR032675">
    <property type="entry name" value="LRR_dom_sf"/>
</dbReference>
<feature type="coiled-coil region" evidence="1">
    <location>
        <begin position="478"/>
        <end position="505"/>
    </location>
</feature>
<dbReference type="Gene3D" id="3.80.10.10">
    <property type="entry name" value="Ribonuclease Inhibitor"/>
    <property type="match status" value="2"/>
</dbReference>
<evidence type="ECO:0000313" key="3">
    <source>
        <dbReference type="Proteomes" id="UP001330434"/>
    </source>
</evidence>
<dbReference type="SUPFAM" id="SSF52058">
    <property type="entry name" value="L domain-like"/>
    <property type="match status" value="2"/>
</dbReference>
<dbReference type="Proteomes" id="UP001330434">
    <property type="component" value="Chromosome"/>
</dbReference>
<gene>
    <name evidence="2" type="ORF">Bealeia1_01746</name>
</gene>
<keyword evidence="1" id="KW-0175">Coiled coil</keyword>
<dbReference type="PANTHER" id="PTHR13318:SF190">
    <property type="entry name" value="PARTNER OF PAIRED, ISOFORM B"/>
    <property type="match status" value="1"/>
</dbReference>
<name>A0ABZ2C672_9PROT</name>
<protein>
    <submittedName>
        <fullName evidence="2">Leucine-rich repeat domain-containing internalin-like protein</fullName>
    </submittedName>
</protein>
<organism evidence="2 3">
    <name type="scientific">Candidatus Bealeia paramacronuclearis</name>
    <dbReference type="NCBI Taxonomy" id="1921001"/>
    <lineage>
        <taxon>Bacteria</taxon>
        <taxon>Pseudomonadati</taxon>
        <taxon>Pseudomonadota</taxon>
        <taxon>Alphaproteobacteria</taxon>
        <taxon>Holosporales</taxon>
        <taxon>Holosporaceae</taxon>
        <taxon>Candidatus Bealeia</taxon>
    </lineage>
</organism>